<keyword evidence="2" id="KW-1185">Reference proteome</keyword>
<evidence type="ECO:0000313" key="2">
    <source>
        <dbReference type="Proteomes" id="UP001159363"/>
    </source>
</evidence>
<proteinExistence type="predicted"/>
<evidence type="ECO:0000313" key="1">
    <source>
        <dbReference type="EMBL" id="KAJ8890297.1"/>
    </source>
</evidence>
<name>A0ABQ9I0X5_9NEOP</name>
<accession>A0ABQ9I0X5</accession>
<sequence>MGLTRPGIESGSLWWEASRLAAQPPRPPALKGVQWGCSSSVAREPYSGAAVAQWVEHPIVGPCAKQRVKTSNLATRVAGPEYERLSQIREGQWCSLKFLKGVAQEVREGEGTLTEVKGGRTFRRNSGDIEDKVIGLGNKEFYPAAADLDIHECLEYLPSSLAFIIANDINYKTGFDDLVIMLGSFHTLMYFLGVIGDLMTGSGLEDVLQTVYGSNTDNHILTGKAVSRDFRGHMLVDSALSSIILSDILSEEKNKYLAENILFLYDDLVRHKKTISDVGNSESLHKLNIIITEKANDLRKTSMTSEAWLQYQSMVELSRKIVQADFSGCWLSHLNGIRECLPVFAAAGYSNYLKSAYLYLQTMSQLPESDADISIAREAVEISQHCDTVVVGEDTDLLMLLLYQATGNGFTLHFRKLGEPICRNLLFLHAYTDCDSTSYIYRVGKTSAFKKLLNSRGLKEVAQTFCEPKKSPKMKLKMQEEKLC</sequence>
<dbReference type="PANTHER" id="PTHR46704">
    <property type="entry name" value="CXC DOMAIN-CONTAINING PROTEIN-RELATED"/>
    <property type="match status" value="1"/>
</dbReference>
<comment type="caution">
    <text evidence="1">The sequence shown here is derived from an EMBL/GenBank/DDBJ whole genome shotgun (WGS) entry which is preliminary data.</text>
</comment>
<reference evidence="1 2" key="1">
    <citation type="submission" date="2023-02" db="EMBL/GenBank/DDBJ databases">
        <title>LHISI_Scaffold_Assembly.</title>
        <authorList>
            <person name="Stuart O.P."/>
            <person name="Cleave R."/>
            <person name="Magrath M.J.L."/>
            <person name="Mikheyev A.S."/>
        </authorList>
    </citation>
    <scope>NUCLEOTIDE SEQUENCE [LARGE SCALE GENOMIC DNA]</scope>
    <source>
        <strain evidence="1">Daus_M_001</strain>
        <tissue evidence="1">Leg muscle</tissue>
    </source>
</reference>
<dbReference type="PANTHER" id="PTHR46704:SF1">
    <property type="entry name" value="TELOMERE LENGTH REGULATION PROTEIN TEL2 HOMOLOG"/>
    <property type="match status" value="1"/>
</dbReference>
<gene>
    <name evidence="1" type="ORF">PR048_009805</name>
</gene>
<dbReference type="EMBL" id="JARBHB010000003">
    <property type="protein sequence ID" value="KAJ8890297.1"/>
    <property type="molecule type" value="Genomic_DNA"/>
</dbReference>
<dbReference type="Proteomes" id="UP001159363">
    <property type="component" value="Chromosome 3"/>
</dbReference>
<protein>
    <submittedName>
        <fullName evidence="1">Uncharacterized protein</fullName>
    </submittedName>
</protein>
<organism evidence="1 2">
    <name type="scientific">Dryococelus australis</name>
    <dbReference type="NCBI Taxonomy" id="614101"/>
    <lineage>
        <taxon>Eukaryota</taxon>
        <taxon>Metazoa</taxon>
        <taxon>Ecdysozoa</taxon>
        <taxon>Arthropoda</taxon>
        <taxon>Hexapoda</taxon>
        <taxon>Insecta</taxon>
        <taxon>Pterygota</taxon>
        <taxon>Neoptera</taxon>
        <taxon>Polyneoptera</taxon>
        <taxon>Phasmatodea</taxon>
        <taxon>Verophasmatodea</taxon>
        <taxon>Anareolatae</taxon>
        <taxon>Phasmatidae</taxon>
        <taxon>Eurycanthinae</taxon>
        <taxon>Dryococelus</taxon>
    </lineage>
</organism>